<evidence type="ECO:0000313" key="3">
    <source>
        <dbReference type="Proteomes" id="UP001649230"/>
    </source>
</evidence>
<feature type="transmembrane region" description="Helical" evidence="1">
    <location>
        <begin position="100"/>
        <end position="121"/>
    </location>
</feature>
<organism evidence="2 3">
    <name type="scientific">Paenibacillus hexagrammi</name>
    <dbReference type="NCBI Taxonomy" id="2908839"/>
    <lineage>
        <taxon>Bacteria</taxon>
        <taxon>Bacillati</taxon>
        <taxon>Bacillota</taxon>
        <taxon>Bacilli</taxon>
        <taxon>Bacillales</taxon>
        <taxon>Paenibacillaceae</taxon>
        <taxon>Paenibacillus</taxon>
    </lineage>
</organism>
<name>A0ABY3SIJ6_9BACL</name>
<keyword evidence="3" id="KW-1185">Reference proteome</keyword>
<accession>A0ABY3SIJ6</accession>
<evidence type="ECO:0000256" key="1">
    <source>
        <dbReference type="SAM" id="Phobius"/>
    </source>
</evidence>
<keyword evidence="1" id="KW-0812">Transmembrane</keyword>
<dbReference type="RefSeq" id="WP_235119314.1">
    <property type="nucleotide sequence ID" value="NZ_CP090978.1"/>
</dbReference>
<keyword evidence="1" id="KW-1133">Transmembrane helix</keyword>
<sequence length="158" mass="18479">MERLVLICVWGVCAAAALLFIPRHRIREAMPYFFFNQLLTWVISLLLVEFGLLDNPVREFPLATGSNFTNNYILYPLIATMFCLYYPVHSRWLSRVGYQLLFIAGPNLYIYFIALYTQLLLMKSYSMWMNVLIFFAGMNATRLYGNWFLQKSLLKGTS</sequence>
<dbReference type="Proteomes" id="UP001649230">
    <property type="component" value="Chromosome"/>
</dbReference>
<feature type="transmembrane region" description="Helical" evidence="1">
    <location>
        <begin position="6"/>
        <end position="21"/>
    </location>
</feature>
<dbReference type="EMBL" id="CP090978">
    <property type="protein sequence ID" value="UJF32971.1"/>
    <property type="molecule type" value="Genomic_DNA"/>
</dbReference>
<dbReference type="InterPro" id="IPR048147">
    <property type="entry name" value="CBO0543-like"/>
</dbReference>
<feature type="transmembrane region" description="Helical" evidence="1">
    <location>
        <begin position="33"/>
        <end position="52"/>
    </location>
</feature>
<reference evidence="2 3" key="1">
    <citation type="journal article" date="2024" name="Int. J. Syst. Evol. Microbiol.">
        <title>Paenibacillus hexagrammi sp. nov., a novel bacterium isolated from the gut content of Hexagrammos agrammus.</title>
        <authorList>
            <person name="Jung H.K."/>
            <person name="Kim D.G."/>
            <person name="Zin H."/>
            <person name="Park J."/>
            <person name="Jung H."/>
            <person name="Kim Y.O."/>
            <person name="Kong H.J."/>
            <person name="Kim J.W."/>
            <person name="Kim Y.S."/>
        </authorList>
    </citation>
    <scope>NUCLEOTIDE SEQUENCE [LARGE SCALE GENOMIC DNA]</scope>
    <source>
        <strain evidence="2 3">YPD9-1</strain>
    </source>
</reference>
<feature type="transmembrane region" description="Helical" evidence="1">
    <location>
        <begin position="72"/>
        <end position="88"/>
    </location>
</feature>
<gene>
    <name evidence="2" type="ORF">L0M14_25900</name>
</gene>
<feature type="transmembrane region" description="Helical" evidence="1">
    <location>
        <begin position="127"/>
        <end position="145"/>
    </location>
</feature>
<keyword evidence="1" id="KW-0472">Membrane</keyword>
<proteinExistence type="predicted"/>
<evidence type="ECO:0000313" key="2">
    <source>
        <dbReference type="EMBL" id="UJF32971.1"/>
    </source>
</evidence>
<protein>
    <submittedName>
        <fullName evidence="2">Uncharacterized protein</fullName>
    </submittedName>
</protein>
<dbReference type="NCBIfam" id="NF041644">
    <property type="entry name" value="CBO0543_fam"/>
    <property type="match status" value="1"/>
</dbReference>